<keyword evidence="3" id="KW-0813">Transport</keyword>
<dbReference type="InterPro" id="IPR004761">
    <property type="entry name" value="Spore_GerAB"/>
</dbReference>
<dbReference type="Pfam" id="PF03845">
    <property type="entry name" value="Spore_permease"/>
    <property type="match status" value="1"/>
</dbReference>
<dbReference type="Proteomes" id="UP000078532">
    <property type="component" value="Unassembled WGS sequence"/>
</dbReference>
<evidence type="ECO:0000256" key="2">
    <source>
        <dbReference type="ARBA" id="ARBA00007998"/>
    </source>
</evidence>
<dbReference type="GO" id="GO:0009847">
    <property type="term" value="P:spore germination"/>
    <property type="evidence" value="ECO:0007669"/>
    <property type="project" value="InterPro"/>
</dbReference>
<comment type="caution">
    <text evidence="9">The sequence shown here is derived from an EMBL/GenBank/DDBJ whole genome shotgun (WGS) entry which is preliminary data.</text>
</comment>
<dbReference type="PANTHER" id="PTHR34975">
    <property type="entry name" value="SPORE GERMINATION PROTEIN A2"/>
    <property type="match status" value="1"/>
</dbReference>
<feature type="transmembrane region" description="Helical" evidence="8">
    <location>
        <begin position="48"/>
        <end position="70"/>
    </location>
</feature>
<accession>A0A1B7LFZ8</accession>
<dbReference type="PANTHER" id="PTHR34975:SF2">
    <property type="entry name" value="SPORE GERMINATION PROTEIN A2"/>
    <property type="match status" value="1"/>
</dbReference>
<evidence type="ECO:0000313" key="9">
    <source>
        <dbReference type="EMBL" id="OAT83630.1"/>
    </source>
</evidence>
<dbReference type="STRING" id="1838280.A6M21_08080"/>
<keyword evidence="10" id="KW-1185">Reference proteome</keyword>
<keyword evidence="7 8" id="KW-0472">Membrane</keyword>
<keyword evidence="5 8" id="KW-0812">Transmembrane</keyword>
<comment type="similarity">
    <text evidence="2">Belongs to the amino acid-polyamine-organocation (APC) superfamily. Spore germination protein (SGP) (TC 2.A.3.9) family.</text>
</comment>
<sequence length="129" mass="14158">MKNRADVYLKQTKLKYIGVYLLSAISSRTAEVATMYEEPGKISDLQTIFLLVNVVGATAIVLLPGFTAAIAGRDSWLTPILATIPGLYLAFLVGALGRLFPGQTLIQYLEWILGSLFGKAVGLYYVFFF</sequence>
<feature type="transmembrane region" description="Helical" evidence="8">
    <location>
        <begin position="76"/>
        <end position="96"/>
    </location>
</feature>
<name>A0A1B7LFZ8_9FIRM</name>
<keyword evidence="6 8" id="KW-1133">Transmembrane helix</keyword>
<evidence type="ECO:0000256" key="1">
    <source>
        <dbReference type="ARBA" id="ARBA00004141"/>
    </source>
</evidence>
<proteinExistence type="inferred from homology"/>
<comment type="subcellular location">
    <subcellularLocation>
        <location evidence="1">Membrane</location>
        <topology evidence="1">Multi-pass membrane protein</topology>
    </subcellularLocation>
</comment>
<dbReference type="AlphaFoldDB" id="A0A1B7LFZ8"/>
<evidence type="ECO:0000256" key="8">
    <source>
        <dbReference type="SAM" id="Phobius"/>
    </source>
</evidence>
<evidence type="ECO:0000256" key="3">
    <source>
        <dbReference type="ARBA" id="ARBA00022448"/>
    </source>
</evidence>
<evidence type="ECO:0000256" key="7">
    <source>
        <dbReference type="ARBA" id="ARBA00023136"/>
    </source>
</evidence>
<reference evidence="9 10" key="1">
    <citation type="submission" date="2016-04" db="EMBL/GenBank/DDBJ databases">
        <authorList>
            <person name="Evans L.H."/>
            <person name="Alamgir A."/>
            <person name="Owens N."/>
            <person name="Weber N.D."/>
            <person name="Virtaneva K."/>
            <person name="Barbian K."/>
            <person name="Babar A."/>
            <person name="Rosenke K."/>
        </authorList>
    </citation>
    <scope>NUCLEOTIDE SEQUENCE [LARGE SCALE GENOMIC DNA]</scope>
    <source>
        <strain evidence="9 10">LMa1</strain>
    </source>
</reference>
<evidence type="ECO:0000256" key="6">
    <source>
        <dbReference type="ARBA" id="ARBA00022989"/>
    </source>
</evidence>
<organism evidence="9 10">
    <name type="scientific">Desulfotomaculum copahuensis</name>
    <dbReference type="NCBI Taxonomy" id="1838280"/>
    <lineage>
        <taxon>Bacteria</taxon>
        <taxon>Bacillati</taxon>
        <taxon>Bacillota</taxon>
        <taxon>Clostridia</taxon>
        <taxon>Eubacteriales</taxon>
        <taxon>Desulfotomaculaceae</taxon>
        <taxon>Desulfotomaculum</taxon>
    </lineage>
</organism>
<gene>
    <name evidence="9" type="ORF">A6M21_08080</name>
</gene>
<evidence type="ECO:0000256" key="5">
    <source>
        <dbReference type="ARBA" id="ARBA00022692"/>
    </source>
</evidence>
<dbReference type="EMBL" id="LYVF01000106">
    <property type="protein sequence ID" value="OAT83630.1"/>
    <property type="molecule type" value="Genomic_DNA"/>
</dbReference>
<evidence type="ECO:0000256" key="4">
    <source>
        <dbReference type="ARBA" id="ARBA00022544"/>
    </source>
</evidence>
<keyword evidence="4" id="KW-0309">Germination</keyword>
<protein>
    <submittedName>
        <fullName evidence="9">Uncharacterized protein</fullName>
    </submittedName>
</protein>
<dbReference type="GO" id="GO:0016020">
    <property type="term" value="C:membrane"/>
    <property type="evidence" value="ECO:0007669"/>
    <property type="project" value="UniProtKB-SubCell"/>
</dbReference>
<evidence type="ECO:0000313" key="10">
    <source>
        <dbReference type="Proteomes" id="UP000078532"/>
    </source>
</evidence>
<feature type="transmembrane region" description="Helical" evidence="8">
    <location>
        <begin position="108"/>
        <end position="127"/>
    </location>
</feature>